<evidence type="ECO:0000256" key="7">
    <source>
        <dbReference type="ARBA" id="ARBA00022723"/>
    </source>
</evidence>
<protein>
    <recommendedName>
        <fullName evidence="3">non-specific serine/threonine protein kinase</fullName>
        <ecNumber evidence="3">2.7.11.1</ecNumber>
    </recommendedName>
</protein>
<evidence type="ECO:0000256" key="17">
    <source>
        <dbReference type="ARBA" id="ARBA00048659"/>
    </source>
</evidence>
<evidence type="ECO:0000256" key="14">
    <source>
        <dbReference type="ARBA" id="ARBA00022989"/>
    </source>
</evidence>
<dbReference type="GO" id="GO:0005524">
    <property type="term" value="F:ATP binding"/>
    <property type="evidence" value="ECO:0007669"/>
    <property type="project" value="UniProtKB-KW"/>
</dbReference>
<evidence type="ECO:0000256" key="1">
    <source>
        <dbReference type="ARBA" id="ARBA00001946"/>
    </source>
</evidence>
<evidence type="ECO:0000256" key="5">
    <source>
        <dbReference type="ARBA" id="ARBA00022679"/>
    </source>
</evidence>
<organism evidence="23 24">
    <name type="scientific">Lachancea lanzarotensis</name>
    <dbReference type="NCBI Taxonomy" id="1245769"/>
    <lineage>
        <taxon>Eukaryota</taxon>
        <taxon>Fungi</taxon>
        <taxon>Dikarya</taxon>
        <taxon>Ascomycota</taxon>
        <taxon>Saccharomycotina</taxon>
        <taxon>Saccharomycetes</taxon>
        <taxon>Saccharomycetales</taxon>
        <taxon>Saccharomycetaceae</taxon>
        <taxon>Lachancea</taxon>
    </lineage>
</organism>
<dbReference type="OrthoDB" id="63989at2759"/>
<dbReference type="PROSITE" id="PS50011">
    <property type="entry name" value="PROTEIN_KINASE_DOM"/>
    <property type="match status" value="1"/>
</dbReference>
<evidence type="ECO:0000313" key="23">
    <source>
        <dbReference type="EMBL" id="CEP62363.1"/>
    </source>
</evidence>
<evidence type="ECO:0000256" key="8">
    <source>
        <dbReference type="ARBA" id="ARBA00022729"/>
    </source>
</evidence>
<sequence>MHRRSPRLLIIHLAVLCLFLAEGRCGWPQWIRKRSTVSSQTRTLTVDTLHAEVYTAKPTLFRKTDTSNFEASNPAATDPPYRGLKHEMESLETSQNSFPKTGTVVDQDVSKTILSLASSGRSTENFDLLDIILATDLEGNIHALSRSTGEIQWSIDHASPPLISVSETTQLQNETLIIEPYDDGNIYYYNIFQGLQKLPISIKHLVDLSPLDLKTKIVIDEDGTTIEDEKIYAGARQSVVFNIDIKSGQIVSAYGQGTDKFFIQDTEVDCSDTESDLASCDDIFVLGKTTYQLGIYNKSGIVYNVTYAVWKQNAADAHLALDYTQPSDGVSIEPFDGNSLLAVDSELRHAKWISSQFQSTINSVFDVFIDRDTNEKILLPHPLNPRSEARGENSVLIGLTSENSLFAMSDVHYPSLVGSASNSGSMKQKKDWSMCAAGNGTVEEAILGVHELQNLQFEQVRYNRSNTLQPSLPSDSKPLLDAPSRLSRNPDALALEAASPKALDRYVSERELQVLRLEAEERFARELLLKDRKSYVFRFADFVYRIVEGGLMLVFSFFILGLLSKFKVLAPLHAWLERAGLFKRETMKTGSVEIENDNKPASESTAEESGKKHVRIEEPEFNIDNIPDGSSSVDRKKRKRGSRGGKKNKKESSPAMAEIELRGHDVEVERGLQNLVVSKKVLGYGSAGTVVFQGTFQHRPVAVKRMLIDFYDVGTQEIKLLTESDHHPNVVRYYCSETSGRFFYIALELCTATLEDVITGKGSSSAVLEAQSTLDPLNVLLQIAQGVAHLHAIKIVHRDLKPQNILVAPTRKYMQRVNNNLAPMRVLISDFGLCKRLGPDQSSFHTRQGNASGTSGWRAPELLEIDQNCSDSDTRDEESGLESLEPSTYDPFYHKRLTRAIDVFSMGCLFHYVLSKGGHPFGDKYSRDASILRAEYSLEGIKKSLRDRYAVVEATDLITRMLSHEPSERPTADDVIKHPLFWSLPKKLEFLLKVSDRFEIERRVPPSDLLLRLEAVSEMVIPNRDWTVKFDTIFMDNLGKYRKYSGEKLMDLLRALRNKYHHFMDLPQELAEVMGPIPDGFYLFFARRFPRLLIEIYFVVREYLKDDQILGSYL</sequence>
<evidence type="ECO:0000256" key="11">
    <source>
        <dbReference type="ARBA" id="ARBA00022801"/>
    </source>
</evidence>
<dbReference type="GeneID" id="34685831"/>
<dbReference type="Gene3D" id="1.10.510.10">
    <property type="entry name" value="Transferase(Phosphotransferase) domain 1"/>
    <property type="match status" value="1"/>
</dbReference>
<comment type="cofactor">
    <cofactor evidence="1">
        <name>Mg(2+)</name>
        <dbReference type="ChEBI" id="CHEBI:18420"/>
    </cofactor>
</comment>
<dbReference type="PROSITE" id="PS00108">
    <property type="entry name" value="PROTEIN_KINASE_ST"/>
    <property type="match status" value="1"/>
</dbReference>
<dbReference type="GO" id="GO:0051082">
    <property type="term" value="F:unfolded protein binding"/>
    <property type="evidence" value="ECO:0007669"/>
    <property type="project" value="EnsemblFungi"/>
</dbReference>
<dbReference type="GO" id="GO:0005634">
    <property type="term" value="C:nucleus"/>
    <property type="evidence" value="ECO:0007669"/>
    <property type="project" value="EnsemblFungi"/>
</dbReference>
<evidence type="ECO:0000256" key="20">
    <source>
        <dbReference type="SAM" id="SignalP"/>
    </source>
</evidence>
<evidence type="ECO:0000256" key="19">
    <source>
        <dbReference type="SAM" id="MobiDB-lite"/>
    </source>
</evidence>
<evidence type="ECO:0000256" key="2">
    <source>
        <dbReference type="ARBA" id="ARBA00004479"/>
    </source>
</evidence>
<evidence type="ECO:0000256" key="12">
    <source>
        <dbReference type="ARBA" id="ARBA00022840"/>
    </source>
</evidence>
<feature type="chain" id="PRO_5002195219" description="non-specific serine/threonine protein kinase" evidence="20">
    <location>
        <begin position="26"/>
        <end position="1114"/>
    </location>
</feature>
<dbReference type="Proteomes" id="UP000054304">
    <property type="component" value="Unassembled WGS sequence"/>
</dbReference>
<evidence type="ECO:0000256" key="9">
    <source>
        <dbReference type="ARBA" id="ARBA00022741"/>
    </source>
</evidence>
<dbReference type="SUPFAM" id="SSF56112">
    <property type="entry name" value="Protein kinase-like (PK-like)"/>
    <property type="match status" value="1"/>
</dbReference>
<proteinExistence type="predicted"/>
<keyword evidence="4" id="KW-0723">Serine/threonine-protein kinase</keyword>
<comment type="catalytic activity">
    <reaction evidence="18">
        <text>L-seryl-[protein] + ATP = O-phospho-L-seryl-[protein] + ADP + H(+)</text>
        <dbReference type="Rhea" id="RHEA:17989"/>
        <dbReference type="Rhea" id="RHEA-COMP:9863"/>
        <dbReference type="Rhea" id="RHEA-COMP:11604"/>
        <dbReference type="ChEBI" id="CHEBI:15378"/>
        <dbReference type="ChEBI" id="CHEBI:29999"/>
        <dbReference type="ChEBI" id="CHEBI:30616"/>
        <dbReference type="ChEBI" id="CHEBI:83421"/>
        <dbReference type="ChEBI" id="CHEBI:456216"/>
        <dbReference type="EC" id="2.7.11.1"/>
    </reaction>
    <physiologicalReaction direction="left-to-right" evidence="18">
        <dbReference type="Rhea" id="RHEA:17990"/>
    </physiologicalReaction>
</comment>
<comment type="catalytic activity">
    <reaction evidence="17">
        <text>L-threonyl-[protein] + ATP = O-phospho-L-threonyl-[protein] + ADP + H(+)</text>
        <dbReference type="Rhea" id="RHEA:46608"/>
        <dbReference type="Rhea" id="RHEA-COMP:11060"/>
        <dbReference type="Rhea" id="RHEA-COMP:11605"/>
        <dbReference type="ChEBI" id="CHEBI:15378"/>
        <dbReference type="ChEBI" id="CHEBI:30013"/>
        <dbReference type="ChEBI" id="CHEBI:30616"/>
        <dbReference type="ChEBI" id="CHEBI:61977"/>
        <dbReference type="ChEBI" id="CHEBI:456216"/>
        <dbReference type="EC" id="2.7.11.1"/>
    </reaction>
    <physiologicalReaction direction="left-to-right" evidence="17">
        <dbReference type="Rhea" id="RHEA:46609"/>
    </physiologicalReaction>
</comment>
<keyword evidence="5" id="KW-0808">Transferase</keyword>
<reference evidence="23 24" key="1">
    <citation type="submission" date="2014-12" db="EMBL/GenBank/DDBJ databases">
        <authorList>
            <person name="Neuveglise Cecile"/>
        </authorList>
    </citation>
    <scope>NUCLEOTIDE SEQUENCE [LARGE SCALE GENOMIC DNA]</scope>
    <source>
        <strain evidence="23 24">CBS 12615</strain>
    </source>
</reference>
<dbReference type="InterPro" id="IPR010513">
    <property type="entry name" value="KEN_dom"/>
</dbReference>
<dbReference type="HOGENOM" id="CLU_004875_2_1_1"/>
<dbReference type="Gene3D" id="1.20.1440.180">
    <property type="entry name" value="KEN domain"/>
    <property type="match status" value="1"/>
</dbReference>
<dbReference type="SMART" id="SM00580">
    <property type="entry name" value="PUG"/>
    <property type="match status" value="1"/>
</dbReference>
<dbReference type="GO" id="GO:0006020">
    <property type="term" value="P:inositol metabolic process"/>
    <property type="evidence" value="ECO:0007669"/>
    <property type="project" value="EnsemblFungi"/>
</dbReference>
<dbReference type="InterPro" id="IPR011009">
    <property type="entry name" value="Kinase-like_dom_sf"/>
</dbReference>
<dbReference type="GO" id="GO:0036498">
    <property type="term" value="P:IRE1-mediated unfolded protein response"/>
    <property type="evidence" value="ECO:0007669"/>
    <property type="project" value="EnsemblFungi"/>
</dbReference>
<dbReference type="InterPro" id="IPR011047">
    <property type="entry name" value="Quinoprotein_ADH-like_sf"/>
</dbReference>
<keyword evidence="6" id="KW-0812">Transmembrane</keyword>
<dbReference type="InterPro" id="IPR008271">
    <property type="entry name" value="Ser/Thr_kinase_AS"/>
</dbReference>
<dbReference type="GO" id="GO:0042802">
    <property type="term" value="F:identical protein binding"/>
    <property type="evidence" value="ECO:0007669"/>
    <property type="project" value="EnsemblFungi"/>
</dbReference>
<dbReference type="SMART" id="SM00220">
    <property type="entry name" value="S_TKc"/>
    <property type="match status" value="1"/>
</dbReference>
<dbReference type="EMBL" id="LN736364">
    <property type="protein sequence ID" value="CEP62363.1"/>
    <property type="molecule type" value="Genomic_DNA"/>
</dbReference>
<dbReference type="GO" id="GO:0046872">
    <property type="term" value="F:metal ion binding"/>
    <property type="evidence" value="ECO:0007669"/>
    <property type="project" value="UniProtKB-KW"/>
</dbReference>
<dbReference type="InterPro" id="IPR038357">
    <property type="entry name" value="KEN_sf"/>
</dbReference>
<feature type="domain" description="KEN" evidence="22">
    <location>
        <begin position="984"/>
        <end position="1114"/>
    </location>
</feature>
<dbReference type="PANTHER" id="PTHR13954:SF6">
    <property type="entry name" value="NON-SPECIFIC SERINE_THREONINE PROTEIN KINASE"/>
    <property type="match status" value="1"/>
</dbReference>
<evidence type="ECO:0000259" key="22">
    <source>
        <dbReference type="PROSITE" id="PS51392"/>
    </source>
</evidence>
<dbReference type="GO" id="GO:0004521">
    <property type="term" value="F:RNA endonuclease activity"/>
    <property type="evidence" value="ECO:0007669"/>
    <property type="project" value="EnsemblFungi"/>
</dbReference>
<keyword evidence="9" id="KW-0547">Nucleotide-binding</keyword>
<dbReference type="GO" id="GO:0031505">
    <property type="term" value="P:fungal-type cell wall organization"/>
    <property type="evidence" value="ECO:0007669"/>
    <property type="project" value="EnsemblFungi"/>
</dbReference>
<evidence type="ECO:0000256" key="15">
    <source>
        <dbReference type="ARBA" id="ARBA00023136"/>
    </source>
</evidence>
<dbReference type="InterPro" id="IPR045133">
    <property type="entry name" value="IRE1/2-like"/>
</dbReference>
<comment type="subcellular location">
    <subcellularLocation>
        <location evidence="2">Membrane</location>
        <topology evidence="2">Single-pass type I membrane protein</topology>
    </subcellularLocation>
</comment>
<keyword evidence="11" id="KW-0378">Hydrolase</keyword>
<keyword evidence="16" id="KW-0325">Glycoprotein</keyword>
<keyword evidence="8 20" id="KW-0732">Signal</keyword>
<dbReference type="GO" id="GO:1990332">
    <property type="term" value="C:Ire1 complex"/>
    <property type="evidence" value="ECO:0007669"/>
    <property type="project" value="EnsemblFungi"/>
</dbReference>
<keyword evidence="14" id="KW-1133">Transmembrane helix</keyword>
<dbReference type="InterPro" id="IPR000719">
    <property type="entry name" value="Prot_kinase_dom"/>
</dbReference>
<dbReference type="FunFam" id="3.30.200.20:FF:000077">
    <property type="entry name" value="Putative Serine/threonine-protein kinase/endoribonuclease IRE1"/>
    <property type="match status" value="1"/>
</dbReference>
<evidence type="ECO:0000256" key="16">
    <source>
        <dbReference type="ARBA" id="ARBA00023180"/>
    </source>
</evidence>
<dbReference type="Gene3D" id="2.130.10.10">
    <property type="entry name" value="YVTN repeat-like/Quinoprotein amine dehydrogenase"/>
    <property type="match status" value="1"/>
</dbReference>
<name>A0A0C7MR19_9SACH</name>
<evidence type="ECO:0000256" key="10">
    <source>
        <dbReference type="ARBA" id="ARBA00022777"/>
    </source>
</evidence>
<dbReference type="GO" id="GO:1990604">
    <property type="term" value="C:IRE1-TRAF2-ASK1 complex"/>
    <property type="evidence" value="ECO:0007669"/>
    <property type="project" value="TreeGrafter"/>
</dbReference>
<accession>A0A0C7MR19</accession>
<feature type="compositionally biased region" description="Basic residues" evidence="19">
    <location>
        <begin position="635"/>
        <end position="649"/>
    </location>
</feature>
<dbReference type="InterPro" id="IPR018391">
    <property type="entry name" value="PQQ_b-propeller_rpt"/>
</dbReference>
<feature type="compositionally biased region" description="Basic and acidic residues" evidence="19">
    <location>
        <begin position="608"/>
        <end position="618"/>
    </location>
</feature>
<dbReference type="SMART" id="SM00564">
    <property type="entry name" value="PQQ"/>
    <property type="match status" value="2"/>
</dbReference>
<dbReference type="InterPro" id="IPR015943">
    <property type="entry name" value="WD40/YVTN_repeat-like_dom_sf"/>
</dbReference>
<dbReference type="GO" id="GO:0034067">
    <property type="term" value="P:protein localization to Golgi apparatus"/>
    <property type="evidence" value="ECO:0007669"/>
    <property type="project" value="EnsemblFungi"/>
</dbReference>
<dbReference type="Pfam" id="PF06479">
    <property type="entry name" value="Ribonuc_2-5A"/>
    <property type="match status" value="1"/>
</dbReference>
<keyword evidence="13" id="KW-0460">Magnesium</keyword>
<dbReference type="Pfam" id="PF00069">
    <property type="entry name" value="Pkinase"/>
    <property type="match status" value="2"/>
</dbReference>
<dbReference type="GO" id="GO:0006397">
    <property type="term" value="P:mRNA processing"/>
    <property type="evidence" value="ECO:0007669"/>
    <property type="project" value="InterPro"/>
</dbReference>
<evidence type="ECO:0000313" key="24">
    <source>
        <dbReference type="Proteomes" id="UP000054304"/>
    </source>
</evidence>
<feature type="region of interest" description="Disordered" evidence="19">
    <location>
        <begin position="592"/>
        <end position="656"/>
    </location>
</feature>
<keyword evidence="10" id="KW-0418">Kinase</keyword>
<dbReference type="SUPFAM" id="SSF50998">
    <property type="entry name" value="Quinoprotein alcohol dehydrogenase-like"/>
    <property type="match status" value="1"/>
</dbReference>
<evidence type="ECO:0000256" key="13">
    <source>
        <dbReference type="ARBA" id="ARBA00022842"/>
    </source>
</evidence>
<dbReference type="GO" id="GO:0004674">
    <property type="term" value="F:protein serine/threonine kinase activity"/>
    <property type="evidence" value="ECO:0007669"/>
    <property type="project" value="UniProtKB-KW"/>
</dbReference>
<dbReference type="FunFam" id="1.10.510.10:FF:000572">
    <property type="entry name" value="Serine/threonine-protein kinase/endoribonuclease IRE1"/>
    <property type="match status" value="1"/>
</dbReference>
<keyword evidence="15" id="KW-0472">Membrane</keyword>
<gene>
    <name evidence="23" type="ORF">LALA0_S05e03972g</name>
</gene>
<dbReference type="STRING" id="1245769.A0A0C7MR19"/>
<keyword evidence="24" id="KW-1185">Reference proteome</keyword>
<keyword evidence="12" id="KW-0067">ATP-binding</keyword>
<evidence type="ECO:0000256" key="3">
    <source>
        <dbReference type="ARBA" id="ARBA00012513"/>
    </source>
</evidence>
<dbReference type="RefSeq" id="XP_022628589.1">
    <property type="nucleotide sequence ID" value="XM_022772246.1"/>
</dbReference>
<dbReference type="CDD" id="cd10422">
    <property type="entry name" value="RNase_Ire1"/>
    <property type="match status" value="1"/>
</dbReference>
<dbReference type="PANTHER" id="PTHR13954">
    <property type="entry name" value="IRE1-RELATED"/>
    <property type="match status" value="1"/>
</dbReference>
<keyword evidence="7" id="KW-0479">Metal-binding</keyword>
<dbReference type="GO" id="GO:0016787">
    <property type="term" value="F:hydrolase activity"/>
    <property type="evidence" value="ECO:0007669"/>
    <property type="project" value="UniProtKB-KW"/>
</dbReference>
<dbReference type="Gene3D" id="3.30.200.20">
    <property type="entry name" value="Phosphorylase Kinase, domain 1"/>
    <property type="match status" value="1"/>
</dbReference>
<dbReference type="GO" id="GO:0070059">
    <property type="term" value="P:intrinsic apoptotic signaling pathway in response to endoplasmic reticulum stress"/>
    <property type="evidence" value="ECO:0007669"/>
    <property type="project" value="TreeGrafter"/>
</dbReference>
<dbReference type="EC" id="2.7.11.1" evidence="3"/>
<evidence type="ECO:0000259" key="21">
    <source>
        <dbReference type="PROSITE" id="PS50011"/>
    </source>
</evidence>
<evidence type="ECO:0000256" key="18">
    <source>
        <dbReference type="ARBA" id="ARBA00048977"/>
    </source>
</evidence>
<evidence type="ECO:0000256" key="4">
    <source>
        <dbReference type="ARBA" id="ARBA00022527"/>
    </source>
</evidence>
<feature type="signal peptide" evidence="20">
    <location>
        <begin position="1"/>
        <end position="25"/>
    </location>
</feature>
<evidence type="ECO:0000256" key="6">
    <source>
        <dbReference type="ARBA" id="ARBA00022692"/>
    </source>
</evidence>
<dbReference type="PROSITE" id="PS51392">
    <property type="entry name" value="KEN"/>
    <property type="match status" value="1"/>
</dbReference>
<dbReference type="AlphaFoldDB" id="A0A0C7MR19"/>
<feature type="domain" description="Protein kinase" evidence="21">
    <location>
        <begin position="676"/>
        <end position="981"/>
    </location>
</feature>
<dbReference type="FunFam" id="1.20.1440.180:FF:000002">
    <property type="entry name" value="Serine/threonine-protein kinase/endoribonuclease IRE1"/>
    <property type="match status" value="1"/>
</dbReference>